<proteinExistence type="predicted"/>
<gene>
    <name evidence="1" type="ORF">I4F81_006730</name>
</gene>
<evidence type="ECO:0000313" key="2">
    <source>
        <dbReference type="Proteomes" id="UP000798662"/>
    </source>
</evidence>
<sequence>MVGWVFRAGGSATRAGLATAARSGLLLRPAVAPVAAPRLSRASVVTHDGPPAAVASAALRQRLLCSSALTRSTAAAEAAESPLAAASSGSLSDGAAAADTAADEADSPAPVPAAVEVDAAAAPSSASSSSSTAAVDAGAGTSVGLGAEFISRPLGRPLEGSPSLVSVASSISDASLLDGPRAPAEAMRLEREIGKLLTESRLHQVVAAMLDAIRVGAVAPTRRTFIMALSAANRISWASAAISIHEASRGAGVALGLNDYNSLLRTLSRVGAVDRMRAVIDEMWAAGDGAAPDTRSYDQLVTALAVSRAHTVKDALDVTDEMRAKGVMPSVGTYERFVAACVAASKIRMATATLAAMNDQGVAANARTYAVVLAAAANANLSDDVAKLLPLALAALEPYTEYLRQGPATSPRYRKAPVRSSGANAGASVHDGADGSHSGEANTASFLLNPRLEVAVLVAAIAAAARTDHAALANQVWQLARSPAYADWTPPVPVVQALLGARAGAGEIAAAFDAIDEMQALEYDPNAVRCRRLINTLSRSPQSLDDAWYLLLARKAAASGEGAHPSTTGDVDIVMAAAADGDMDDSTEQTPADNANDPVIDDVSTSVDDAADSPTVVNAVDGAGAAPDATPSPPSAVGTGIVGGSGTPSAPTVAHLNVLLRACALAGDAVRAKQTLDAAEAELGIVPDAFSYIALSRAQLADRNTDASMATLDTLAAAGDTIPRAADAADEALTQRVLLLKLNDRLDDAVATLRESVNATYAALAAVDVDGADGASNVDGGAAAAAAAVRHASSLPFKFLARRARQVGDSAVEAEVLRLAVVAGFDPADLSSYIERQPRARPGGNDRGRGGGEGYRGGGGFRRREPRHRDV</sequence>
<dbReference type="Proteomes" id="UP000798662">
    <property type="component" value="Chromosome 2"/>
</dbReference>
<name>A0ACC3C1W1_PYRYE</name>
<organism evidence="1 2">
    <name type="scientific">Pyropia yezoensis</name>
    <name type="common">Susabi-nori</name>
    <name type="synonym">Porphyra yezoensis</name>
    <dbReference type="NCBI Taxonomy" id="2788"/>
    <lineage>
        <taxon>Eukaryota</taxon>
        <taxon>Rhodophyta</taxon>
        <taxon>Bangiophyceae</taxon>
        <taxon>Bangiales</taxon>
        <taxon>Bangiaceae</taxon>
        <taxon>Pyropia</taxon>
    </lineage>
</organism>
<reference evidence="1" key="1">
    <citation type="submission" date="2019-11" db="EMBL/GenBank/DDBJ databases">
        <title>Nori genome reveals adaptations in red seaweeds to the harsh intertidal environment.</title>
        <authorList>
            <person name="Wang D."/>
            <person name="Mao Y."/>
        </authorList>
    </citation>
    <scope>NUCLEOTIDE SEQUENCE</scope>
    <source>
        <tissue evidence="1">Gametophyte</tissue>
    </source>
</reference>
<protein>
    <submittedName>
        <fullName evidence="1">Uncharacterized protein</fullName>
    </submittedName>
</protein>
<dbReference type="EMBL" id="CM020619">
    <property type="protein sequence ID" value="KAK1864180.1"/>
    <property type="molecule type" value="Genomic_DNA"/>
</dbReference>
<accession>A0ACC3C1W1</accession>
<comment type="caution">
    <text evidence="1">The sequence shown here is derived from an EMBL/GenBank/DDBJ whole genome shotgun (WGS) entry which is preliminary data.</text>
</comment>
<evidence type="ECO:0000313" key="1">
    <source>
        <dbReference type="EMBL" id="KAK1864180.1"/>
    </source>
</evidence>
<keyword evidence="2" id="KW-1185">Reference proteome</keyword>